<dbReference type="Gene3D" id="3.30.1330.40">
    <property type="entry name" value="RutC-like"/>
    <property type="match status" value="1"/>
</dbReference>
<dbReference type="AlphaFoldDB" id="A0A7R9AY01"/>
<proteinExistence type="predicted"/>
<dbReference type="GO" id="GO:0005829">
    <property type="term" value="C:cytosol"/>
    <property type="evidence" value="ECO:0007669"/>
    <property type="project" value="TreeGrafter"/>
</dbReference>
<reference evidence="1" key="1">
    <citation type="submission" date="2020-11" db="EMBL/GenBank/DDBJ databases">
        <authorList>
            <person name="Tran Van P."/>
        </authorList>
    </citation>
    <scope>NUCLEOTIDE SEQUENCE</scope>
</reference>
<dbReference type="InterPro" id="IPR006175">
    <property type="entry name" value="YjgF/YER057c/UK114"/>
</dbReference>
<evidence type="ECO:0000313" key="1">
    <source>
        <dbReference type="EMBL" id="CAD7262644.1"/>
    </source>
</evidence>
<dbReference type="GO" id="GO:0005739">
    <property type="term" value="C:mitochondrion"/>
    <property type="evidence" value="ECO:0007669"/>
    <property type="project" value="TreeGrafter"/>
</dbReference>
<dbReference type="Pfam" id="PF01042">
    <property type="entry name" value="Ribonuc_L-PSP"/>
    <property type="match status" value="1"/>
</dbReference>
<gene>
    <name evidence="1" type="ORF">TSIB3V08_LOCUS6746</name>
</gene>
<dbReference type="CDD" id="cd00448">
    <property type="entry name" value="YjgF_YER057c_UK114_family"/>
    <property type="match status" value="1"/>
</dbReference>
<name>A0A7R9AY01_TIMSH</name>
<dbReference type="PANTHER" id="PTHR11803:SF39">
    <property type="entry name" value="2-IMINOBUTANOATE_2-IMINOPROPANOATE DEAMINASE"/>
    <property type="match status" value="1"/>
</dbReference>
<protein>
    <submittedName>
        <fullName evidence="1">Uncharacterized protein</fullName>
    </submittedName>
</protein>
<accession>A0A7R9AY01</accession>
<organism evidence="1">
    <name type="scientific">Timema shepardi</name>
    <name type="common">Walking stick</name>
    <dbReference type="NCBI Taxonomy" id="629360"/>
    <lineage>
        <taxon>Eukaryota</taxon>
        <taxon>Metazoa</taxon>
        <taxon>Ecdysozoa</taxon>
        <taxon>Arthropoda</taxon>
        <taxon>Hexapoda</taxon>
        <taxon>Insecta</taxon>
        <taxon>Pterygota</taxon>
        <taxon>Neoptera</taxon>
        <taxon>Polyneoptera</taxon>
        <taxon>Phasmatodea</taxon>
        <taxon>Timematodea</taxon>
        <taxon>Timematoidea</taxon>
        <taxon>Timematidae</taxon>
        <taxon>Timema</taxon>
    </lineage>
</organism>
<dbReference type="GO" id="GO:0019239">
    <property type="term" value="F:deaminase activity"/>
    <property type="evidence" value="ECO:0007669"/>
    <property type="project" value="TreeGrafter"/>
</dbReference>
<dbReference type="PANTHER" id="PTHR11803">
    <property type="entry name" value="2-IMINOBUTANOATE/2-IMINOPROPANOATE DEAMINASE RIDA"/>
    <property type="match status" value="1"/>
</dbReference>
<sequence>MTKYGSSQAVQVDRTLYLSGVLGLDKNTNKLVTGGTVAEARQALDNLGKILNASDSSYENDENREFPIHIINTSTEEMYMKKNVSVGRGELVNIVDVDLYRPTQHISDNGSKLVKTTILLNDIADFGSVNEVYKEYEEGTASLREEAFADFRDGYPVIYRVYKRTRTARVLQDSSRYTKTSE</sequence>
<dbReference type="SUPFAM" id="SSF55298">
    <property type="entry name" value="YjgF-like"/>
    <property type="match status" value="2"/>
</dbReference>
<dbReference type="InterPro" id="IPR035959">
    <property type="entry name" value="RutC-like_sf"/>
</dbReference>
<dbReference type="EMBL" id="OC002981">
    <property type="protein sequence ID" value="CAD7262644.1"/>
    <property type="molecule type" value="Genomic_DNA"/>
</dbReference>